<dbReference type="InterPro" id="IPR051205">
    <property type="entry name" value="UbiH/COQ6_monooxygenase"/>
</dbReference>
<evidence type="ECO:0000313" key="9">
    <source>
        <dbReference type="EMBL" id="AMO37288.1"/>
    </source>
</evidence>
<dbReference type="InterPro" id="IPR010971">
    <property type="entry name" value="UbiH/COQ6"/>
</dbReference>
<dbReference type="InterPro" id="IPR002938">
    <property type="entry name" value="FAD-bd"/>
</dbReference>
<sequence length="403" mass="42529">MAETAPERVHDLLIVGAGPVGLALALALKDAGLDIVLADTRPREAVTKDPRDLALAHGTRLTLQRLGVRDTLPTTAIRHIHISHQGGLGRTLIDAAEHELPALGYVASAGALAAALREAVDAAGIPVLDETEVTNLAAGDDDVIASLAGPGRPAGTLRARLAACAEGGLHAGDANVVEHDYGQHALIADVQVAGGHRHTAFERFTPQGPVALLPKGQGYALVHVARPETADELLALDDTAYLARLQAHIGGRARLTGVGPRLRYPLVLRYRRSTIAPRTVWLGNAAQTLHPVAGQGFNLALRDVWALAETLLRARDDSARAPSGATSEAFDAGAARILAAYADARGLDRLGTIRFTDTLVRVFSTDFAPLRHARGAALLALDLLPPLRGFIARRMMFGARAWP</sequence>
<dbReference type="AlphaFoldDB" id="A0A127K5P9"/>
<dbReference type="PRINTS" id="PR00420">
    <property type="entry name" value="RNGMNOXGNASE"/>
</dbReference>
<dbReference type="Proteomes" id="UP000036902">
    <property type="component" value="Chromosome"/>
</dbReference>
<comment type="pathway">
    <text evidence="2">Cofactor biosynthesis; ubiquinone biosynthesis.</text>
</comment>
<dbReference type="GO" id="GO:0006744">
    <property type="term" value="P:ubiquinone biosynthetic process"/>
    <property type="evidence" value="ECO:0007669"/>
    <property type="project" value="UniProtKB-UniPathway"/>
</dbReference>
<dbReference type="Pfam" id="PF01494">
    <property type="entry name" value="FAD_binding_3"/>
    <property type="match status" value="1"/>
</dbReference>
<keyword evidence="5" id="KW-0274">FAD</keyword>
<evidence type="ECO:0000256" key="4">
    <source>
        <dbReference type="ARBA" id="ARBA00022630"/>
    </source>
</evidence>
<proteinExistence type="inferred from homology"/>
<dbReference type="PANTHER" id="PTHR43876">
    <property type="entry name" value="UBIQUINONE BIOSYNTHESIS MONOOXYGENASE COQ6, MITOCHONDRIAL"/>
    <property type="match status" value="1"/>
</dbReference>
<dbReference type="STRING" id="1134435.AC731_010175"/>
<evidence type="ECO:0000256" key="6">
    <source>
        <dbReference type="ARBA" id="ARBA00023002"/>
    </source>
</evidence>
<evidence type="ECO:0000256" key="7">
    <source>
        <dbReference type="ARBA" id="ARBA00023033"/>
    </source>
</evidence>
<dbReference type="GO" id="GO:0071949">
    <property type="term" value="F:FAD binding"/>
    <property type="evidence" value="ECO:0007669"/>
    <property type="project" value="InterPro"/>
</dbReference>
<protein>
    <submittedName>
        <fullName evidence="9">2-octaprenyl-6-methoxyphenyl hydroxylase</fullName>
    </submittedName>
</protein>
<evidence type="ECO:0000256" key="5">
    <source>
        <dbReference type="ARBA" id="ARBA00022827"/>
    </source>
</evidence>
<keyword evidence="10" id="KW-1185">Reference proteome</keyword>
<evidence type="ECO:0000313" key="10">
    <source>
        <dbReference type="Proteomes" id="UP000036902"/>
    </source>
</evidence>
<dbReference type="Gene3D" id="3.50.50.60">
    <property type="entry name" value="FAD/NAD(P)-binding domain"/>
    <property type="match status" value="2"/>
</dbReference>
<comment type="similarity">
    <text evidence="3">Belongs to the UbiH/COQ6 family.</text>
</comment>
<reference evidence="10" key="1">
    <citation type="submission" date="2016-03" db="EMBL/GenBank/DDBJ databases">
        <authorList>
            <person name="Ma C."/>
            <person name="Zhou S."/>
            <person name="Yang G."/>
        </authorList>
    </citation>
    <scope>NUCLEOTIDE SEQUENCE [LARGE SCALE GENOMIC DNA]</scope>
    <source>
        <strain evidence="10">SgZ-1</strain>
    </source>
</reference>
<dbReference type="EMBL" id="CP014646">
    <property type="protein sequence ID" value="AMO37288.1"/>
    <property type="molecule type" value="Genomic_DNA"/>
</dbReference>
<name>A0A127K5P9_9RHOO</name>
<comment type="cofactor">
    <cofactor evidence="1">
        <name>FAD</name>
        <dbReference type="ChEBI" id="CHEBI:57692"/>
    </cofactor>
</comment>
<feature type="domain" description="FAD-binding" evidence="8">
    <location>
        <begin position="11"/>
        <end position="314"/>
    </location>
</feature>
<keyword evidence="7" id="KW-0503">Monooxygenase</keyword>
<evidence type="ECO:0000256" key="3">
    <source>
        <dbReference type="ARBA" id="ARBA00005349"/>
    </source>
</evidence>
<evidence type="ECO:0000256" key="2">
    <source>
        <dbReference type="ARBA" id="ARBA00004749"/>
    </source>
</evidence>
<evidence type="ECO:0000256" key="1">
    <source>
        <dbReference type="ARBA" id="ARBA00001974"/>
    </source>
</evidence>
<dbReference type="RefSeq" id="WP_048705793.1">
    <property type="nucleotide sequence ID" value="NZ_CP014646.1"/>
</dbReference>
<dbReference type="GO" id="GO:0004497">
    <property type="term" value="F:monooxygenase activity"/>
    <property type="evidence" value="ECO:0007669"/>
    <property type="project" value="UniProtKB-KW"/>
</dbReference>
<dbReference type="UniPathway" id="UPA00232"/>
<accession>A0A127K5P9</accession>
<dbReference type="KEGG" id="thu:AC731_010175"/>
<dbReference type="GO" id="GO:0016705">
    <property type="term" value="F:oxidoreductase activity, acting on paired donors, with incorporation or reduction of molecular oxygen"/>
    <property type="evidence" value="ECO:0007669"/>
    <property type="project" value="InterPro"/>
</dbReference>
<gene>
    <name evidence="9" type="ORF">AC731_010175</name>
</gene>
<keyword evidence="6" id="KW-0560">Oxidoreductase</keyword>
<dbReference type="SUPFAM" id="SSF51905">
    <property type="entry name" value="FAD/NAD(P)-binding domain"/>
    <property type="match status" value="1"/>
</dbReference>
<dbReference type="InterPro" id="IPR036188">
    <property type="entry name" value="FAD/NAD-bd_sf"/>
</dbReference>
<dbReference type="NCBIfam" id="TIGR01988">
    <property type="entry name" value="Ubi-OHases"/>
    <property type="match status" value="1"/>
</dbReference>
<evidence type="ECO:0000259" key="8">
    <source>
        <dbReference type="Pfam" id="PF01494"/>
    </source>
</evidence>
<organism evidence="9 10">
    <name type="scientific">Thauera humireducens</name>
    <dbReference type="NCBI Taxonomy" id="1134435"/>
    <lineage>
        <taxon>Bacteria</taxon>
        <taxon>Pseudomonadati</taxon>
        <taxon>Pseudomonadota</taxon>
        <taxon>Betaproteobacteria</taxon>
        <taxon>Rhodocyclales</taxon>
        <taxon>Zoogloeaceae</taxon>
        <taxon>Thauera</taxon>
    </lineage>
</organism>
<keyword evidence="4" id="KW-0285">Flavoprotein</keyword>
<dbReference type="PANTHER" id="PTHR43876:SF7">
    <property type="entry name" value="UBIQUINONE BIOSYNTHESIS MONOOXYGENASE COQ6, MITOCHONDRIAL"/>
    <property type="match status" value="1"/>
</dbReference>